<dbReference type="KEGG" id="cart:PA27867_3366"/>
<dbReference type="EMBL" id="CP016282">
    <property type="protein sequence ID" value="ANP74295.1"/>
    <property type="molecule type" value="Genomic_DNA"/>
</dbReference>
<comment type="similarity">
    <text evidence="1">Belongs to the ROK (NagC/XylR) family.</text>
</comment>
<dbReference type="InterPro" id="IPR036388">
    <property type="entry name" value="WH-like_DNA-bd_sf"/>
</dbReference>
<dbReference type="SUPFAM" id="SSF53067">
    <property type="entry name" value="Actin-like ATPase domain"/>
    <property type="match status" value="1"/>
</dbReference>
<dbReference type="STRING" id="670052.PA27867_3366"/>
<dbReference type="SUPFAM" id="SSF46785">
    <property type="entry name" value="Winged helix' DNA-binding domain"/>
    <property type="match status" value="1"/>
</dbReference>
<dbReference type="Gene3D" id="3.30.420.40">
    <property type="match status" value="2"/>
</dbReference>
<evidence type="ECO:0000313" key="2">
    <source>
        <dbReference type="EMBL" id="ANP74295.1"/>
    </source>
</evidence>
<dbReference type="Pfam" id="PF00480">
    <property type="entry name" value="ROK"/>
    <property type="match status" value="1"/>
</dbReference>
<dbReference type="RefSeq" id="WP_066598241.1">
    <property type="nucleotide sequence ID" value="NZ_CP016282.1"/>
</dbReference>
<organism evidence="2 3">
    <name type="scientific">Cryobacterium arcticum</name>
    <dbReference type="NCBI Taxonomy" id="670052"/>
    <lineage>
        <taxon>Bacteria</taxon>
        <taxon>Bacillati</taxon>
        <taxon>Actinomycetota</taxon>
        <taxon>Actinomycetes</taxon>
        <taxon>Micrococcales</taxon>
        <taxon>Microbacteriaceae</taxon>
        <taxon>Cryobacterium</taxon>
    </lineage>
</organism>
<dbReference type="InterPro" id="IPR043129">
    <property type="entry name" value="ATPase_NBD"/>
</dbReference>
<sequence>MSSVEAAERRYRAPSSELAREVLIHGPILRSVLAQRLGLSLATLTRLARPLLDGGLFVEVTEELDGAMGRPAKPLDVRADARQFLGVKLTGDTAVAVTTDLRAAEGRRAERPLPSHELDDVVAVIVELAGELANEQEFTAIGISVGGQVSDNRVIDRAPFLGWRGVPLADAVEARLGVPVMVENDVVALAAAEHWFGLGRGFSNFAVLTVGAGVGYGLVMHDQVVSTSEAGLGLGGHFPLDPTGPLCFLGHRGCSTAMLTIPSIRAQVEVALGHPVSYAEVLEMAAAGQPVALAVLRAAGNALGRLIAAVANLAMVEHVVLAGEGLGFLDVVRGEMDAAILADRDPEAARVDVLLDPSGFISWAQGAAAVAIQRTVDTLAAGG</sequence>
<dbReference type="InterPro" id="IPR000600">
    <property type="entry name" value="ROK"/>
</dbReference>
<dbReference type="Gene3D" id="1.10.10.10">
    <property type="entry name" value="Winged helix-like DNA-binding domain superfamily/Winged helix DNA-binding domain"/>
    <property type="match status" value="1"/>
</dbReference>
<dbReference type="InterPro" id="IPR036390">
    <property type="entry name" value="WH_DNA-bd_sf"/>
</dbReference>
<dbReference type="OrthoDB" id="3464494at2"/>
<name>A0A1B1BP52_9MICO</name>
<proteinExistence type="inferred from homology"/>
<accession>A0A1B1BP52</accession>
<dbReference type="PANTHER" id="PTHR18964">
    <property type="entry name" value="ROK (REPRESSOR, ORF, KINASE) FAMILY"/>
    <property type="match status" value="1"/>
</dbReference>
<dbReference type="AlphaFoldDB" id="A0A1B1BP52"/>
<dbReference type="Proteomes" id="UP000092582">
    <property type="component" value="Chromosome 1"/>
</dbReference>
<evidence type="ECO:0000256" key="1">
    <source>
        <dbReference type="ARBA" id="ARBA00006479"/>
    </source>
</evidence>
<gene>
    <name evidence="2" type="ORF">PA27867_3366</name>
</gene>
<evidence type="ECO:0000313" key="3">
    <source>
        <dbReference type="Proteomes" id="UP000092582"/>
    </source>
</evidence>
<keyword evidence="3" id="KW-1185">Reference proteome</keyword>
<reference evidence="2 3" key="1">
    <citation type="submission" date="2016-06" db="EMBL/GenBank/DDBJ databases">
        <title>Genome sequencing of Cryobacterium arcticum PAMC 27867.</title>
        <authorList>
            <person name="Lee J."/>
            <person name="Kim O.-S."/>
        </authorList>
    </citation>
    <scope>NUCLEOTIDE SEQUENCE [LARGE SCALE GENOMIC DNA]</scope>
    <source>
        <strain evidence="2 3">PAMC 27867</strain>
    </source>
</reference>
<protein>
    <submittedName>
        <fullName evidence="2">MarR family transcriptional regulator</fullName>
    </submittedName>
</protein>
<dbReference type="PATRIC" id="fig|670052.7.peg.3464"/>
<dbReference type="PANTHER" id="PTHR18964:SF149">
    <property type="entry name" value="BIFUNCTIONAL UDP-N-ACETYLGLUCOSAMINE 2-EPIMERASE_N-ACETYLMANNOSAMINE KINASE"/>
    <property type="match status" value="1"/>
</dbReference>